<dbReference type="PANTHER" id="PTHR43358:SF4">
    <property type="entry name" value="ALPHA_BETA HYDROLASE FOLD-1 DOMAIN-CONTAINING PROTEIN"/>
    <property type="match status" value="1"/>
</dbReference>
<dbReference type="InterPro" id="IPR029058">
    <property type="entry name" value="AB_hydrolase_fold"/>
</dbReference>
<dbReference type="Proteomes" id="UP001301653">
    <property type="component" value="Unassembled WGS sequence"/>
</dbReference>
<accession>A0ABU5V0Y5</accession>
<proteinExistence type="predicted"/>
<dbReference type="GO" id="GO:0016787">
    <property type="term" value="F:hydrolase activity"/>
    <property type="evidence" value="ECO:0007669"/>
    <property type="project" value="UniProtKB-KW"/>
</dbReference>
<dbReference type="Gene3D" id="3.40.50.1820">
    <property type="entry name" value="alpha/beta hydrolase"/>
    <property type="match status" value="1"/>
</dbReference>
<name>A0ABU5V0Y5_9GAMM</name>
<evidence type="ECO:0000313" key="3">
    <source>
        <dbReference type="Proteomes" id="UP001301653"/>
    </source>
</evidence>
<keyword evidence="2" id="KW-0378">Hydrolase</keyword>
<reference evidence="2 3" key="1">
    <citation type="submission" date="2023-12" db="EMBL/GenBank/DDBJ databases">
        <title>Stenotrophomonas guangdongensis sp. nov., isolated from wilted pepper plants (Capsicum annuum).</title>
        <authorList>
            <person name="Qiu M."/>
            <person name="Li Y."/>
            <person name="Liu Q."/>
            <person name="Zhang X."/>
            <person name="Huang Y."/>
            <person name="Guo R."/>
            <person name="Hu M."/>
            <person name="Zhou J."/>
            <person name="Zhou X."/>
        </authorList>
    </citation>
    <scope>NUCLEOTIDE SEQUENCE [LARGE SCALE GENOMIC DNA]</scope>
    <source>
        <strain evidence="2 3">MH1</strain>
    </source>
</reference>
<protein>
    <submittedName>
        <fullName evidence="2">Alpha/beta hydrolase</fullName>
    </submittedName>
</protein>
<dbReference type="PANTHER" id="PTHR43358">
    <property type="entry name" value="ALPHA/BETA-HYDROLASE"/>
    <property type="match status" value="1"/>
</dbReference>
<organism evidence="2 3">
    <name type="scientific">Stenotrophomonas capsici</name>
    <dbReference type="NCBI Taxonomy" id="3110230"/>
    <lineage>
        <taxon>Bacteria</taxon>
        <taxon>Pseudomonadati</taxon>
        <taxon>Pseudomonadota</taxon>
        <taxon>Gammaproteobacteria</taxon>
        <taxon>Lysobacterales</taxon>
        <taxon>Lysobacteraceae</taxon>
        <taxon>Stenotrophomonas</taxon>
    </lineage>
</organism>
<evidence type="ECO:0000313" key="2">
    <source>
        <dbReference type="EMBL" id="MEA5666822.1"/>
    </source>
</evidence>
<evidence type="ECO:0000259" key="1">
    <source>
        <dbReference type="Pfam" id="PF12697"/>
    </source>
</evidence>
<dbReference type="EMBL" id="JAYFUH010000061">
    <property type="protein sequence ID" value="MEA5666822.1"/>
    <property type="molecule type" value="Genomic_DNA"/>
</dbReference>
<sequence length="287" mass="30037">MPRITRILIGLAALLVVGVAGSLLIGQALITPVPRTIGPPPASLGARPVRIDSAAGPVSGWFVPGQADKGSVLLLHGVRSDRRQMLPRAQWLKQLGYSVLLIDLPAHGQSPAAHITFGANESKAVDAAVAFLGQQAPGRPAAVIGVSLGAASTVLSASTRQLAAVVLESMYPSLAQAVADRLAIRLGAPGRPLAPLLLWQLPLRLQLSADDLRPIDHLAAIGAPVLIASGSRDRHTPIDEARALYRAAAAPKQFWEVPGAAHVDLYAHDPAAYQRVVGAFLQSRLQP</sequence>
<comment type="caution">
    <text evidence="2">The sequence shown here is derived from an EMBL/GenBank/DDBJ whole genome shotgun (WGS) entry which is preliminary data.</text>
</comment>
<keyword evidence="3" id="KW-1185">Reference proteome</keyword>
<dbReference type="InterPro" id="IPR052920">
    <property type="entry name" value="DNA-binding_regulatory"/>
</dbReference>
<dbReference type="InterPro" id="IPR000073">
    <property type="entry name" value="AB_hydrolase_1"/>
</dbReference>
<feature type="domain" description="AB hydrolase-1" evidence="1">
    <location>
        <begin position="72"/>
        <end position="272"/>
    </location>
</feature>
<dbReference type="Pfam" id="PF12697">
    <property type="entry name" value="Abhydrolase_6"/>
    <property type="match status" value="1"/>
</dbReference>
<dbReference type="RefSeq" id="WP_323438062.1">
    <property type="nucleotide sequence ID" value="NZ_JAYFUH010000061.1"/>
</dbReference>
<dbReference type="SUPFAM" id="SSF53474">
    <property type="entry name" value="alpha/beta-Hydrolases"/>
    <property type="match status" value="1"/>
</dbReference>
<gene>
    <name evidence="2" type="ORF">VA603_04630</name>
</gene>